<comment type="caution">
    <text evidence="16">The sequence shown here is derived from an EMBL/GenBank/DDBJ whole genome shotgun (WGS) entry which is preliminary data.</text>
</comment>
<dbReference type="EMBL" id="RHHQ01000021">
    <property type="protein sequence ID" value="RNB82029.1"/>
    <property type="molecule type" value="Genomic_DNA"/>
</dbReference>
<evidence type="ECO:0000313" key="17">
    <source>
        <dbReference type="Proteomes" id="UP000271031"/>
    </source>
</evidence>
<protein>
    <recommendedName>
        <fullName evidence="4 13">Threonylcarbamoyl-AMP synthase</fullName>
        <shortName evidence="13">TC-AMP synthase</shortName>
        <ecNumber evidence="3 13">2.7.7.87</ecNumber>
    </recommendedName>
    <alternativeName>
        <fullName evidence="11 13">L-threonylcarbamoyladenylate synthase</fullName>
    </alternativeName>
</protein>
<dbReference type="InterPro" id="IPR038385">
    <property type="entry name" value="Sua5/YwlC_C"/>
</dbReference>
<dbReference type="PANTHER" id="PTHR17490:SF16">
    <property type="entry name" value="THREONYLCARBAMOYL-AMP SYNTHASE"/>
    <property type="match status" value="1"/>
</dbReference>
<evidence type="ECO:0000256" key="9">
    <source>
        <dbReference type="ARBA" id="ARBA00022741"/>
    </source>
</evidence>
<feature type="binding site" evidence="14">
    <location>
        <position position="71"/>
    </location>
    <ligand>
        <name>ATP</name>
        <dbReference type="ChEBI" id="CHEBI:30616"/>
    </ligand>
</feature>
<dbReference type="GO" id="GO:0006450">
    <property type="term" value="P:regulation of translational fidelity"/>
    <property type="evidence" value="ECO:0007669"/>
    <property type="project" value="TreeGrafter"/>
</dbReference>
<comment type="subcellular location">
    <subcellularLocation>
        <location evidence="1 13">Cytoplasm</location>
    </subcellularLocation>
</comment>
<feature type="binding site" evidence="14">
    <location>
        <position position="160"/>
    </location>
    <ligand>
        <name>ATP</name>
        <dbReference type="ChEBI" id="CHEBI:30616"/>
    </ligand>
</feature>
<evidence type="ECO:0000256" key="8">
    <source>
        <dbReference type="ARBA" id="ARBA00022695"/>
    </source>
</evidence>
<keyword evidence="6 13" id="KW-0808">Transferase</keyword>
<accession>A0A3M8D2V8</accession>
<dbReference type="Gene3D" id="3.40.50.11030">
    <property type="entry name" value="Threonylcarbamoyl-AMP synthase, C-terminal domain"/>
    <property type="match status" value="1"/>
</dbReference>
<evidence type="ECO:0000256" key="14">
    <source>
        <dbReference type="PIRSR" id="PIRSR004930-1"/>
    </source>
</evidence>
<evidence type="ECO:0000256" key="6">
    <source>
        <dbReference type="ARBA" id="ARBA00022679"/>
    </source>
</evidence>
<evidence type="ECO:0000256" key="10">
    <source>
        <dbReference type="ARBA" id="ARBA00022840"/>
    </source>
</evidence>
<dbReference type="PROSITE" id="PS51163">
    <property type="entry name" value="YRDC"/>
    <property type="match status" value="1"/>
</dbReference>
<evidence type="ECO:0000256" key="2">
    <source>
        <dbReference type="ARBA" id="ARBA00007663"/>
    </source>
</evidence>
<evidence type="ECO:0000313" key="16">
    <source>
        <dbReference type="EMBL" id="RNB82029.1"/>
    </source>
</evidence>
<evidence type="ECO:0000256" key="3">
    <source>
        <dbReference type="ARBA" id="ARBA00012584"/>
    </source>
</evidence>
<dbReference type="GO" id="GO:0008033">
    <property type="term" value="P:tRNA processing"/>
    <property type="evidence" value="ECO:0007669"/>
    <property type="project" value="UniProtKB-KW"/>
</dbReference>
<dbReference type="GO" id="GO:0005737">
    <property type="term" value="C:cytoplasm"/>
    <property type="evidence" value="ECO:0007669"/>
    <property type="project" value="UniProtKB-SubCell"/>
</dbReference>
<dbReference type="InterPro" id="IPR010923">
    <property type="entry name" value="T(6)A37_SUA5"/>
</dbReference>
<gene>
    <name evidence="16" type="ORF">EDM56_24510</name>
</gene>
<keyword evidence="17" id="KW-1185">Reference proteome</keyword>
<feature type="binding site" evidence="14">
    <location>
        <position position="44"/>
    </location>
    <ligand>
        <name>L-threonine</name>
        <dbReference type="ChEBI" id="CHEBI:57926"/>
    </ligand>
</feature>
<feature type="binding site" evidence="14">
    <location>
        <position position="244"/>
    </location>
    <ligand>
        <name>ATP</name>
        <dbReference type="ChEBI" id="CHEBI:30616"/>
    </ligand>
</feature>
<dbReference type="Pfam" id="PF01300">
    <property type="entry name" value="Sua5_yciO_yrdC"/>
    <property type="match status" value="1"/>
</dbReference>
<evidence type="ECO:0000256" key="11">
    <source>
        <dbReference type="ARBA" id="ARBA00029774"/>
    </source>
</evidence>
<comment type="similarity">
    <text evidence="2 13">Belongs to the SUA5 family.</text>
</comment>
<dbReference type="AlphaFoldDB" id="A0A3M8D2V8"/>
<keyword evidence="10 13" id="KW-0067">ATP-binding</keyword>
<keyword evidence="9 13" id="KW-0547">Nucleotide-binding</keyword>
<keyword evidence="7 13" id="KW-0819">tRNA processing</keyword>
<dbReference type="NCBIfam" id="TIGR00057">
    <property type="entry name" value="L-threonylcarbamoyladenylate synthase"/>
    <property type="match status" value="1"/>
</dbReference>
<dbReference type="FunFam" id="3.90.870.10:FF:000008">
    <property type="entry name" value="Threonylcarbamoyl-AMP synthase"/>
    <property type="match status" value="1"/>
</dbReference>
<sequence>MLLPMVTKMWTVDKGVEDLETCAQIVDAARLIQQGEVVAFPTETVYGLGADALSNQAVEKIFVAKGRPSDNPLIVHIGRIGQLETVVSQVTDDAKRLIEAFWPGPLTLILPKQDTVADLVTAGLETVGVRMPDHPVALSLINAAGMPIAAPSANLSGKPSPTTAQHVRGDLEGRIAAIVDGGATGVGVESTVIDMTVKPAMILRPGGVTFEQLQAVLGTVEIDPAFLLGAEESPRSPGMKYTHYAPEGELWLVNGEREAVRKRMESMLREARQMGCKTGVLVTSENAAEWEGSGCADAVLSCGSLSDLGSVARDLYGVLRQFDSLGVQFMVAPVFPRKGMGLAVMNRLEKAAGGRVVTA</sequence>
<dbReference type="InterPro" id="IPR050156">
    <property type="entry name" value="TC-AMP_synthase_SUA5"/>
</dbReference>
<feature type="binding site" evidence="14">
    <location>
        <position position="76"/>
    </location>
    <ligand>
        <name>L-threonine</name>
        <dbReference type="ChEBI" id="CHEBI:57926"/>
    </ligand>
</feature>
<dbReference type="InterPro" id="IPR005145">
    <property type="entry name" value="Sua5_C"/>
</dbReference>
<feature type="binding site" evidence="14">
    <location>
        <position position="130"/>
    </location>
    <ligand>
        <name>L-threonine</name>
        <dbReference type="ChEBI" id="CHEBI:57926"/>
    </ligand>
</feature>
<evidence type="ECO:0000256" key="12">
    <source>
        <dbReference type="ARBA" id="ARBA00048366"/>
    </source>
</evidence>
<proteinExistence type="inferred from homology"/>
<dbReference type="Proteomes" id="UP000271031">
    <property type="component" value="Unassembled WGS sequence"/>
</dbReference>
<organism evidence="16 17">
    <name type="scientific">Brevibacillus fluminis</name>
    <dbReference type="NCBI Taxonomy" id="511487"/>
    <lineage>
        <taxon>Bacteria</taxon>
        <taxon>Bacillati</taxon>
        <taxon>Bacillota</taxon>
        <taxon>Bacilli</taxon>
        <taxon>Bacillales</taxon>
        <taxon>Paenibacillaceae</taxon>
        <taxon>Brevibacillus</taxon>
    </lineage>
</organism>
<dbReference type="GO" id="GO:0005524">
    <property type="term" value="F:ATP binding"/>
    <property type="evidence" value="ECO:0007669"/>
    <property type="project" value="UniProtKB-UniRule"/>
</dbReference>
<name>A0A3M8D2V8_9BACL</name>
<dbReference type="Gene3D" id="3.90.870.10">
    <property type="entry name" value="DHBP synthase"/>
    <property type="match status" value="1"/>
</dbReference>
<dbReference type="RefSeq" id="WP_122920563.1">
    <property type="nucleotide sequence ID" value="NZ_RHHQ01000021.1"/>
</dbReference>
<dbReference type="GO" id="GO:0061710">
    <property type="term" value="F:L-threonylcarbamoyladenylate synthase"/>
    <property type="evidence" value="ECO:0007669"/>
    <property type="project" value="UniProtKB-EC"/>
</dbReference>
<dbReference type="GO" id="GO:0003725">
    <property type="term" value="F:double-stranded RNA binding"/>
    <property type="evidence" value="ECO:0007669"/>
    <property type="project" value="UniProtKB-UniRule"/>
</dbReference>
<dbReference type="GO" id="GO:0000049">
    <property type="term" value="F:tRNA binding"/>
    <property type="evidence" value="ECO:0007669"/>
    <property type="project" value="TreeGrafter"/>
</dbReference>
<feature type="domain" description="YrdC-like" evidence="15">
    <location>
        <begin position="22"/>
        <end position="208"/>
    </location>
</feature>
<dbReference type="Pfam" id="PF03481">
    <property type="entry name" value="Sua5_C"/>
    <property type="match status" value="1"/>
</dbReference>
<evidence type="ECO:0000256" key="1">
    <source>
        <dbReference type="ARBA" id="ARBA00004496"/>
    </source>
</evidence>
<comment type="catalytic activity">
    <reaction evidence="12 13">
        <text>L-threonine + hydrogencarbonate + ATP = L-threonylcarbamoyladenylate + diphosphate + H2O</text>
        <dbReference type="Rhea" id="RHEA:36407"/>
        <dbReference type="ChEBI" id="CHEBI:15377"/>
        <dbReference type="ChEBI" id="CHEBI:17544"/>
        <dbReference type="ChEBI" id="CHEBI:30616"/>
        <dbReference type="ChEBI" id="CHEBI:33019"/>
        <dbReference type="ChEBI" id="CHEBI:57926"/>
        <dbReference type="ChEBI" id="CHEBI:73682"/>
        <dbReference type="EC" id="2.7.7.87"/>
    </reaction>
</comment>
<evidence type="ECO:0000256" key="5">
    <source>
        <dbReference type="ARBA" id="ARBA00022490"/>
    </source>
</evidence>
<feature type="binding site" evidence="14">
    <location>
        <position position="126"/>
    </location>
    <ligand>
        <name>ATP</name>
        <dbReference type="ChEBI" id="CHEBI:30616"/>
    </ligand>
</feature>
<evidence type="ECO:0000256" key="7">
    <source>
        <dbReference type="ARBA" id="ARBA00022694"/>
    </source>
</evidence>
<feature type="binding site" evidence="14">
    <location>
        <position position="67"/>
    </location>
    <ligand>
        <name>ATP</name>
        <dbReference type="ChEBI" id="CHEBI:30616"/>
    </ligand>
</feature>
<dbReference type="PANTHER" id="PTHR17490">
    <property type="entry name" value="SUA5"/>
    <property type="match status" value="1"/>
</dbReference>
<feature type="binding site" evidence="14">
    <location>
        <position position="190"/>
    </location>
    <ligand>
        <name>L-threonine</name>
        <dbReference type="ChEBI" id="CHEBI:57926"/>
    </ligand>
</feature>
<reference evidence="16 17" key="1">
    <citation type="submission" date="2018-10" db="EMBL/GenBank/DDBJ databases">
        <title>Phylogenomics of Brevibacillus.</title>
        <authorList>
            <person name="Dunlap C."/>
        </authorList>
    </citation>
    <scope>NUCLEOTIDE SEQUENCE [LARGE SCALE GENOMIC DNA]</scope>
    <source>
        <strain evidence="16 17">JCM 15716</strain>
    </source>
</reference>
<comment type="function">
    <text evidence="13">Required for the formation of a threonylcarbamoyl group on adenosine at position 37 (t(6)A37) in tRNAs that read codons beginning with adenine.</text>
</comment>
<evidence type="ECO:0000259" key="15">
    <source>
        <dbReference type="PROSITE" id="PS51163"/>
    </source>
</evidence>
<feature type="binding site" evidence="14">
    <location>
        <position position="150"/>
    </location>
    <ligand>
        <name>L-threonine</name>
        <dbReference type="ChEBI" id="CHEBI:57926"/>
    </ligand>
</feature>
<dbReference type="OrthoDB" id="9814580at2"/>
<dbReference type="InterPro" id="IPR006070">
    <property type="entry name" value="Sua5-like_dom"/>
</dbReference>
<dbReference type="SUPFAM" id="SSF55821">
    <property type="entry name" value="YrdC/RibB"/>
    <property type="match status" value="1"/>
</dbReference>
<dbReference type="EC" id="2.7.7.87" evidence="3 13"/>
<feature type="binding site" evidence="14">
    <location>
        <position position="152"/>
    </location>
    <ligand>
        <name>ATP</name>
        <dbReference type="ChEBI" id="CHEBI:30616"/>
    </ligand>
</feature>
<dbReference type="PIRSF" id="PIRSF004930">
    <property type="entry name" value="Tln_factor_SUA5"/>
    <property type="match status" value="1"/>
</dbReference>
<evidence type="ECO:0000256" key="13">
    <source>
        <dbReference type="PIRNR" id="PIRNR004930"/>
    </source>
</evidence>
<dbReference type="InterPro" id="IPR017945">
    <property type="entry name" value="DHBP_synth_RibB-like_a/b_dom"/>
</dbReference>
<evidence type="ECO:0000256" key="4">
    <source>
        <dbReference type="ARBA" id="ARBA00015492"/>
    </source>
</evidence>
<feature type="binding site" evidence="14">
    <location>
        <position position="204"/>
    </location>
    <ligand>
        <name>ATP</name>
        <dbReference type="ChEBI" id="CHEBI:30616"/>
    </ligand>
</feature>
<keyword evidence="8 13" id="KW-0548">Nucleotidyltransferase</keyword>
<keyword evidence="5 13" id="KW-0963">Cytoplasm</keyword>